<reference evidence="2 3" key="1">
    <citation type="submission" date="2022-11" db="EMBL/GenBank/DDBJ databases">
        <title>Minimal conservation of predation-associated metabolite biosynthetic gene clusters underscores biosynthetic potential of Myxococcota including descriptions for ten novel species: Archangium lansinium sp. nov., Myxococcus landrumus sp. nov., Nannocystis bai.</title>
        <authorList>
            <person name="Ahearne A."/>
            <person name="Stevens C."/>
            <person name="Dowd S."/>
        </authorList>
    </citation>
    <scope>NUCLEOTIDE SEQUENCE [LARGE SCALE GENOMIC DNA]</scope>
    <source>
        <strain evidence="2 3">BB15-2</strain>
    </source>
</reference>
<evidence type="ECO:0000259" key="1">
    <source>
        <dbReference type="Pfam" id="PF26115"/>
    </source>
</evidence>
<comment type="caution">
    <text evidence="2">The sequence shown here is derived from an EMBL/GenBank/DDBJ whole genome shotgun (WGS) entry which is preliminary data.</text>
</comment>
<dbReference type="RefSeq" id="WP_272089984.1">
    <property type="nucleotide sequence ID" value="NZ_JAQNDL010000003.1"/>
</dbReference>
<dbReference type="Pfam" id="PF26115">
    <property type="entry name" value="PDDEXK_GAPS4"/>
    <property type="match status" value="1"/>
</dbReference>
<keyword evidence="3" id="KW-1185">Reference proteome</keyword>
<feature type="domain" description="GAPS4 PD-(D/E)XK nuclease" evidence="1">
    <location>
        <begin position="2"/>
        <end position="128"/>
    </location>
</feature>
<dbReference type="InterPro" id="IPR058873">
    <property type="entry name" value="PDDEXK_GAPS4"/>
</dbReference>
<proteinExistence type="predicted"/>
<evidence type="ECO:0000313" key="3">
    <source>
        <dbReference type="Proteomes" id="UP001221686"/>
    </source>
</evidence>
<organism evidence="2 3">
    <name type="scientific">Nannocystis bainbridge</name>
    <dbReference type="NCBI Taxonomy" id="2995303"/>
    <lineage>
        <taxon>Bacteria</taxon>
        <taxon>Pseudomonadati</taxon>
        <taxon>Myxococcota</taxon>
        <taxon>Polyangia</taxon>
        <taxon>Nannocystales</taxon>
        <taxon>Nannocystaceae</taxon>
        <taxon>Nannocystis</taxon>
    </lineage>
</organism>
<accession>A0ABT5E6J3</accession>
<dbReference type="EMBL" id="JAQNDL010000003">
    <property type="protein sequence ID" value="MDC0721481.1"/>
    <property type="molecule type" value="Genomic_DNA"/>
</dbReference>
<gene>
    <name evidence="2" type="ORF">POL25_31530</name>
</gene>
<protein>
    <recommendedName>
        <fullName evidence="1">GAPS4 PD-(D/E)XK nuclease domain-containing protein</fullName>
    </recommendedName>
</protein>
<evidence type="ECO:0000313" key="2">
    <source>
        <dbReference type="EMBL" id="MDC0721481.1"/>
    </source>
</evidence>
<dbReference type="Proteomes" id="UP001221686">
    <property type="component" value="Unassembled WGS sequence"/>
</dbReference>
<name>A0ABT5E6J3_9BACT</name>
<sequence>MAEKISAEIFSRFGWERIGPVDSHWACVTESHNRDEHPTDVVFKYDDPYNRDREVYVITDLKSYAASTIQKAKIKGALNNLCDTIKCASRGSGWKEKYVAEIAENNIAGMLFVYDHSLSYEKDLFTSLFSEVDPSDFMLPPRTKVMVLGPQSIVALYGIARDMQTLRQDGGLPSMEFCRFWYPELVSVRLQDAEPRAASIEMLTGPWIAMRSRNGESVHYTFWYRQDGGTSEEFGYLFDSFFRHQLLVDKSTSINVRVVSPMSDARSRFERAKVQYASRFYNFPRERLERVTYGSVPDVMRRFDETELGWRDG</sequence>